<dbReference type="EMBL" id="JBEYBR010000042">
    <property type="protein sequence ID" value="MEU2123616.1"/>
    <property type="molecule type" value="Genomic_DNA"/>
</dbReference>
<sequence length="81" mass="8425">MTLQLNPTTSAPPSATAEATVESRVRFPRRLLGLVRASSGLILAVIIWQPGARSWLGTSTPAPAEVLEAGMNPETPTGADA</sequence>
<feature type="compositionally biased region" description="Low complexity" evidence="1">
    <location>
        <begin position="7"/>
        <end position="20"/>
    </location>
</feature>
<evidence type="ECO:0000256" key="1">
    <source>
        <dbReference type="SAM" id="MobiDB-lite"/>
    </source>
</evidence>
<keyword evidence="3" id="KW-1185">Reference proteome</keyword>
<organism evidence="2 3">
    <name type="scientific">Nocardia niwae</name>
    <dbReference type="NCBI Taxonomy" id="626084"/>
    <lineage>
        <taxon>Bacteria</taxon>
        <taxon>Bacillati</taxon>
        <taxon>Actinomycetota</taxon>
        <taxon>Actinomycetes</taxon>
        <taxon>Mycobacteriales</taxon>
        <taxon>Nocardiaceae</taxon>
        <taxon>Nocardia</taxon>
    </lineage>
</organism>
<protein>
    <submittedName>
        <fullName evidence="2">Uncharacterized protein</fullName>
    </submittedName>
</protein>
<name>A0ABV2XCN8_9NOCA</name>
<comment type="caution">
    <text evidence="2">The sequence shown here is derived from an EMBL/GenBank/DDBJ whole genome shotgun (WGS) entry which is preliminary data.</text>
</comment>
<evidence type="ECO:0000313" key="2">
    <source>
        <dbReference type="EMBL" id="MEU2123616.1"/>
    </source>
</evidence>
<evidence type="ECO:0000313" key="3">
    <source>
        <dbReference type="Proteomes" id="UP001550535"/>
    </source>
</evidence>
<reference evidence="2 3" key="1">
    <citation type="submission" date="2024-06" db="EMBL/GenBank/DDBJ databases">
        <title>The Natural Products Discovery Center: Release of the First 8490 Sequenced Strains for Exploring Actinobacteria Biosynthetic Diversity.</title>
        <authorList>
            <person name="Kalkreuter E."/>
            <person name="Kautsar S.A."/>
            <person name="Yang D."/>
            <person name="Bader C.D."/>
            <person name="Teijaro C.N."/>
            <person name="Fluegel L."/>
            <person name="Davis C.M."/>
            <person name="Simpson J.R."/>
            <person name="Lauterbach L."/>
            <person name="Steele A.D."/>
            <person name="Gui C."/>
            <person name="Meng S."/>
            <person name="Li G."/>
            <person name="Viehrig K."/>
            <person name="Ye F."/>
            <person name="Su P."/>
            <person name="Kiefer A.F."/>
            <person name="Nichols A."/>
            <person name="Cepeda A.J."/>
            <person name="Yan W."/>
            <person name="Fan B."/>
            <person name="Jiang Y."/>
            <person name="Adhikari A."/>
            <person name="Zheng C.-J."/>
            <person name="Schuster L."/>
            <person name="Cowan T.M."/>
            <person name="Smanski M.J."/>
            <person name="Chevrette M.G."/>
            <person name="De Carvalho L.P.S."/>
            <person name="Shen B."/>
        </authorList>
    </citation>
    <scope>NUCLEOTIDE SEQUENCE [LARGE SCALE GENOMIC DNA]</scope>
    <source>
        <strain evidence="2 3">NPDC019434</strain>
    </source>
</reference>
<feature type="region of interest" description="Disordered" evidence="1">
    <location>
        <begin position="1"/>
        <end position="22"/>
    </location>
</feature>
<gene>
    <name evidence="2" type="ORF">ABZ507_17530</name>
</gene>
<accession>A0ABV2XCN8</accession>
<dbReference type="Proteomes" id="UP001550535">
    <property type="component" value="Unassembled WGS sequence"/>
</dbReference>
<dbReference type="RefSeq" id="WP_357803511.1">
    <property type="nucleotide sequence ID" value="NZ_JBEYBM010000005.1"/>
</dbReference>
<proteinExistence type="predicted"/>